<evidence type="ECO:0000256" key="1">
    <source>
        <dbReference type="ARBA" id="ARBA00009431"/>
    </source>
</evidence>
<dbReference type="GO" id="GO:0006508">
    <property type="term" value="P:proteolysis"/>
    <property type="evidence" value="ECO:0007669"/>
    <property type="project" value="UniProtKB-KW"/>
</dbReference>
<dbReference type="FunFam" id="3.40.50.1820:FF:000335">
    <property type="entry name" value="Carboxypeptidase"/>
    <property type="match status" value="1"/>
</dbReference>
<proteinExistence type="inferred from homology"/>
<keyword evidence="12" id="KW-1185">Reference proteome</keyword>
<keyword evidence="5" id="KW-0378">Hydrolase</keyword>
<keyword evidence="10" id="KW-0732">Signal</keyword>
<evidence type="ECO:0000256" key="6">
    <source>
        <dbReference type="ARBA" id="ARBA00054649"/>
    </source>
</evidence>
<evidence type="ECO:0000256" key="8">
    <source>
        <dbReference type="ARBA" id="ARBA00069233"/>
    </source>
</evidence>
<name>A0A8C4Q611_EPTBU</name>
<dbReference type="OMA" id="WYTGGQV"/>
<dbReference type="InterPro" id="IPR001563">
    <property type="entry name" value="Peptidase_S10"/>
</dbReference>
<comment type="similarity">
    <text evidence="1">Belongs to the peptidase S10 family.</text>
</comment>
<reference evidence="11" key="1">
    <citation type="submission" date="2025-08" db="UniProtKB">
        <authorList>
            <consortium name="Ensembl"/>
        </authorList>
    </citation>
    <scope>IDENTIFICATION</scope>
</reference>
<dbReference type="GO" id="GO:0031647">
    <property type="term" value="P:regulation of protein stability"/>
    <property type="evidence" value="ECO:0007669"/>
    <property type="project" value="UniProtKB-ARBA"/>
</dbReference>
<dbReference type="Proteomes" id="UP000694388">
    <property type="component" value="Unplaced"/>
</dbReference>
<accession>A0A8C4Q611</accession>
<evidence type="ECO:0000256" key="5">
    <source>
        <dbReference type="ARBA" id="ARBA00022801"/>
    </source>
</evidence>
<feature type="signal peptide" evidence="10">
    <location>
        <begin position="1"/>
        <end position="22"/>
    </location>
</feature>
<evidence type="ECO:0000313" key="12">
    <source>
        <dbReference type="Proteomes" id="UP000694388"/>
    </source>
</evidence>
<sequence>MLRGMLLLPGIVLLVVLDLYDAAPGEDIVETLPGLKNQPRFKHYSGYLNASGTKRLHYWFMESQNDPKSDPVVVWMNGGPGCSSMEGLITENGPFLVSPDGSKLHYNPYSWNMVANVLYLESPAGVGYSYSQDRNYTTNDDETSYNNHLALQSFFKKFPEYKKNEFYLTGESYSGFYLPCLAVRLMNDSNINLKGLAIGNGLSSLSMNDNSMMYFLHYHTVLGDDEWSMLQKYCCNCSKCEFSDPKDAKCRSLVRIAAQRIFTIGINEYDILSPCADGAPAMDENGEVIPSHFPSMLFRKHAFSHAWRKSGQMRNRLGLDSPCTNTSRMARFMNNPAVRKALHIEPGLPAWVDCSDDVHRNFVWQYEDMRAQHLSLLKTKKYRILLYNGDQDMMCNYLGDQWFVESLQQKLLKSYHPWYYEDKHEGRQIGGFVKYFTNLSFLTLKGAGHMSPKNKPQPAFYMITHFLKNQPF</sequence>
<evidence type="ECO:0000256" key="4">
    <source>
        <dbReference type="ARBA" id="ARBA00022670"/>
    </source>
</evidence>
<evidence type="ECO:0000256" key="9">
    <source>
        <dbReference type="ARBA" id="ARBA00081927"/>
    </source>
</evidence>
<dbReference type="EC" id="3.4.16.5" evidence="2"/>
<reference evidence="11" key="2">
    <citation type="submission" date="2025-09" db="UniProtKB">
        <authorList>
            <consortium name="Ensembl"/>
        </authorList>
    </citation>
    <scope>IDENTIFICATION</scope>
</reference>
<comment type="subunit">
    <text evidence="7">Heterodimer of a 32 kDa chain and a 20 kDa chain; disulfide-linked.</text>
</comment>
<dbReference type="PANTHER" id="PTHR11802:SF502">
    <property type="entry name" value="LYSOSOMAL PROTECTIVE PROTEIN"/>
    <property type="match status" value="1"/>
</dbReference>
<evidence type="ECO:0000256" key="3">
    <source>
        <dbReference type="ARBA" id="ARBA00022645"/>
    </source>
</evidence>
<dbReference type="Gene3D" id="3.40.50.1820">
    <property type="entry name" value="alpha/beta hydrolase"/>
    <property type="match status" value="1"/>
</dbReference>
<dbReference type="Ensembl" id="ENSEBUT00000011099.1">
    <property type="protein sequence ID" value="ENSEBUP00000010550.1"/>
    <property type="gene ID" value="ENSEBUG00000006787.1"/>
</dbReference>
<organism evidence="11 12">
    <name type="scientific">Eptatretus burgeri</name>
    <name type="common">Inshore hagfish</name>
    <dbReference type="NCBI Taxonomy" id="7764"/>
    <lineage>
        <taxon>Eukaryota</taxon>
        <taxon>Metazoa</taxon>
        <taxon>Chordata</taxon>
        <taxon>Craniata</taxon>
        <taxon>Vertebrata</taxon>
        <taxon>Cyclostomata</taxon>
        <taxon>Myxini</taxon>
        <taxon>Myxiniformes</taxon>
        <taxon>Myxinidae</taxon>
        <taxon>Eptatretinae</taxon>
        <taxon>Eptatretus</taxon>
    </lineage>
</organism>
<dbReference type="GO" id="GO:1904715">
    <property type="term" value="P:negative regulation of chaperone-mediated autophagy"/>
    <property type="evidence" value="ECO:0007669"/>
    <property type="project" value="UniProtKB-ARBA"/>
</dbReference>
<dbReference type="PANTHER" id="PTHR11802">
    <property type="entry name" value="SERINE PROTEASE FAMILY S10 SERINE CARBOXYPEPTIDASE"/>
    <property type="match status" value="1"/>
</dbReference>
<protein>
    <recommendedName>
        <fullName evidence="8">Lysosomal protective protein</fullName>
        <ecNumber evidence="2">3.4.16.5</ecNumber>
    </recommendedName>
    <alternativeName>
        <fullName evidence="9">Cathepsin A</fullName>
    </alternativeName>
</protein>
<dbReference type="GeneTree" id="ENSGT00880000138014"/>
<keyword evidence="3" id="KW-0121">Carboxypeptidase</keyword>
<dbReference type="GO" id="GO:0004185">
    <property type="term" value="F:serine-type carboxypeptidase activity"/>
    <property type="evidence" value="ECO:0007669"/>
    <property type="project" value="UniProtKB-EC"/>
</dbReference>
<dbReference type="SUPFAM" id="SSF53474">
    <property type="entry name" value="alpha/beta-Hydrolases"/>
    <property type="match status" value="1"/>
</dbReference>
<feature type="chain" id="PRO_5034437749" description="Lysosomal protective protein" evidence="10">
    <location>
        <begin position="23"/>
        <end position="472"/>
    </location>
</feature>
<evidence type="ECO:0000256" key="10">
    <source>
        <dbReference type="SAM" id="SignalP"/>
    </source>
</evidence>
<dbReference type="Pfam" id="PF00450">
    <property type="entry name" value="Peptidase_S10"/>
    <property type="match status" value="1"/>
</dbReference>
<keyword evidence="4" id="KW-0645">Protease</keyword>
<evidence type="ECO:0000256" key="7">
    <source>
        <dbReference type="ARBA" id="ARBA00061741"/>
    </source>
</evidence>
<dbReference type="PRINTS" id="PR00724">
    <property type="entry name" value="CRBOXYPTASEC"/>
</dbReference>
<evidence type="ECO:0000313" key="11">
    <source>
        <dbReference type="Ensembl" id="ENSEBUP00000010550.1"/>
    </source>
</evidence>
<comment type="function">
    <text evidence="6">Protective protein appears to be essential for both the activity of beta-galactosidase and neuraminidase, it associates with these enzymes and exerts a protective function necessary for their stability and activity. This protein is also a carboxypeptidase and can deamidate tachykinins.</text>
</comment>
<dbReference type="AlphaFoldDB" id="A0A8C4Q611"/>
<evidence type="ECO:0000256" key="2">
    <source>
        <dbReference type="ARBA" id="ARBA00012446"/>
    </source>
</evidence>
<dbReference type="InterPro" id="IPR029058">
    <property type="entry name" value="AB_hydrolase_fold"/>
</dbReference>